<dbReference type="GO" id="GO:0000977">
    <property type="term" value="F:RNA polymerase II transcription regulatory region sequence-specific DNA binding"/>
    <property type="evidence" value="ECO:0007669"/>
    <property type="project" value="TreeGrafter"/>
</dbReference>
<protein>
    <submittedName>
        <fullName evidence="8">Zinc finger and BTB domain-containing protein 16-A</fullName>
    </submittedName>
</protein>
<dbReference type="STRING" id="48709.A0A1D2MPP0"/>
<dbReference type="Proteomes" id="UP000094527">
    <property type="component" value="Unassembled WGS sequence"/>
</dbReference>
<evidence type="ECO:0000256" key="1">
    <source>
        <dbReference type="ARBA" id="ARBA00022723"/>
    </source>
</evidence>
<feature type="domain" description="C2H2-type" evidence="7">
    <location>
        <begin position="610"/>
        <end position="638"/>
    </location>
</feature>
<dbReference type="SMART" id="SM00355">
    <property type="entry name" value="ZnF_C2H2"/>
    <property type="match status" value="7"/>
</dbReference>
<reference evidence="8 9" key="1">
    <citation type="journal article" date="2016" name="Genome Biol. Evol.">
        <title>Gene Family Evolution Reflects Adaptation to Soil Environmental Stressors in the Genome of the Collembolan Orchesella cincta.</title>
        <authorList>
            <person name="Faddeeva-Vakhrusheva A."/>
            <person name="Derks M.F."/>
            <person name="Anvar S.Y."/>
            <person name="Agamennone V."/>
            <person name="Suring W."/>
            <person name="Smit S."/>
            <person name="van Straalen N.M."/>
            <person name="Roelofs D."/>
        </authorList>
    </citation>
    <scope>NUCLEOTIDE SEQUENCE [LARGE SCALE GENOMIC DNA]</scope>
    <source>
        <tissue evidence="8">Mixed pool</tissue>
    </source>
</reference>
<evidence type="ECO:0000256" key="4">
    <source>
        <dbReference type="ARBA" id="ARBA00022833"/>
    </source>
</evidence>
<feature type="compositionally biased region" description="Polar residues" evidence="6">
    <location>
        <begin position="148"/>
        <end position="159"/>
    </location>
</feature>
<dbReference type="InterPro" id="IPR013087">
    <property type="entry name" value="Znf_C2H2_type"/>
</dbReference>
<evidence type="ECO:0000256" key="3">
    <source>
        <dbReference type="ARBA" id="ARBA00022771"/>
    </source>
</evidence>
<proteinExistence type="predicted"/>
<feature type="compositionally biased region" description="Polar residues" evidence="6">
    <location>
        <begin position="199"/>
        <end position="211"/>
    </location>
</feature>
<dbReference type="PROSITE" id="PS50157">
    <property type="entry name" value="ZINC_FINGER_C2H2_2"/>
    <property type="match status" value="2"/>
</dbReference>
<dbReference type="OMA" id="WHEVEAH"/>
<dbReference type="EMBL" id="LJIJ01000720">
    <property type="protein sequence ID" value="ODM95027.1"/>
    <property type="molecule type" value="Genomic_DNA"/>
</dbReference>
<dbReference type="GO" id="GO:0005634">
    <property type="term" value="C:nucleus"/>
    <property type="evidence" value="ECO:0007669"/>
    <property type="project" value="TreeGrafter"/>
</dbReference>
<keyword evidence="9" id="KW-1185">Reference proteome</keyword>
<dbReference type="PANTHER" id="PTHR24409:SF295">
    <property type="entry name" value="AZ2-RELATED"/>
    <property type="match status" value="1"/>
</dbReference>
<evidence type="ECO:0000256" key="2">
    <source>
        <dbReference type="ARBA" id="ARBA00022737"/>
    </source>
</evidence>
<comment type="caution">
    <text evidence="8">The sequence shown here is derived from an EMBL/GenBank/DDBJ whole genome shotgun (WGS) entry which is preliminary data.</text>
</comment>
<feature type="compositionally biased region" description="Basic and acidic residues" evidence="6">
    <location>
        <begin position="368"/>
        <end position="380"/>
    </location>
</feature>
<feature type="compositionally biased region" description="Acidic residues" evidence="6">
    <location>
        <begin position="353"/>
        <end position="367"/>
    </location>
</feature>
<feature type="compositionally biased region" description="Acidic residues" evidence="6">
    <location>
        <begin position="335"/>
        <end position="346"/>
    </location>
</feature>
<keyword evidence="3 5" id="KW-0863">Zinc-finger</keyword>
<dbReference type="Gene3D" id="3.30.160.60">
    <property type="entry name" value="Classic Zinc Finger"/>
    <property type="match status" value="2"/>
</dbReference>
<gene>
    <name evidence="8" type="ORF">Ocin01_11656</name>
</gene>
<keyword evidence="2" id="KW-0677">Repeat</keyword>
<evidence type="ECO:0000256" key="6">
    <source>
        <dbReference type="SAM" id="MobiDB-lite"/>
    </source>
</evidence>
<evidence type="ECO:0000256" key="5">
    <source>
        <dbReference type="PROSITE-ProRule" id="PRU00042"/>
    </source>
</evidence>
<feature type="region of interest" description="Disordered" evidence="6">
    <location>
        <begin position="148"/>
        <end position="229"/>
    </location>
</feature>
<evidence type="ECO:0000259" key="7">
    <source>
        <dbReference type="PROSITE" id="PS50157"/>
    </source>
</evidence>
<accession>A0A1D2MPP0</accession>
<organism evidence="8 9">
    <name type="scientific">Orchesella cincta</name>
    <name type="common">Springtail</name>
    <name type="synonym">Podura cincta</name>
    <dbReference type="NCBI Taxonomy" id="48709"/>
    <lineage>
        <taxon>Eukaryota</taxon>
        <taxon>Metazoa</taxon>
        <taxon>Ecdysozoa</taxon>
        <taxon>Arthropoda</taxon>
        <taxon>Hexapoda</taxon>
        <taxon>Collembola</taxon>
        <taxon>Entomobryomorpha</taxon>
        <taxon>Entomobryoidea</taxon>
        <taxon>Orchesellidae</taxon>
        <taxon>Orchesellinae</taxon>
        <taxon>Orchesella</taxon>
    </lineage>
</organism>
<feature type="compositionally biased region" description="Polar residues" evidence="6">
    <location>
        <begin position="169"/>
        <end position="182"/>
    </location>
</feature>
<dbReference type="AlphaFoldDB" id="A0A1D2MPP0"/>
<feature type="domain" description="C2H2-type" evidence="7">
    <location>
        <begin position="524"/>
        <end position="552"/>
    </location>
</feature>
<dbReference type="PANTHER" id="PTHR24409">
    <property type="entry name" value="ZINC FINGER PROTEIN 142"/>
    <property type="match status" value="1"/>
</dbReference>
<keyword evidence="4" id="KW-0862">Zinc</keyword>
<dbReference type="PROSITE" id="PS00028">
    <property type="entry name" value="ZINC_FINGER_C2H2_1"/>
    <property type="match status" value="5"/>
</dbReference>
<evidence type="ECO:0000313" key="8">
    <source>
        <dbReference type="EMBL" id="ODM95027.1"/>
    </source>
</evidence>
<dbReference type="GO" id="GO:0008270">
    <property type="term" value="F:zinc ion binding"/>
    <property type="evidence" value="ECO:0007669"/>
    <property type="project" value="UniProtKB-KW"/>
</dbReference>
<sequence length="639" mass="73199">MAPNKNLLCVFCYKKPGKYFGSKEDTSGKLISLLGRYLRANLNSESFILCEDCSHLGSTFCDLYFQFERIKMELDWKVKMFCDTMILARKVPSRYVAFKEQFGWSKSQQEFQKIQDFRTIVIKHGKLKLKGSKPRLILRRLERPVTSEQLDTSSLTQVEVRSFSPSPPTEVSNPPNCISNETPPEKPKMLPTQPPASVPNETLSEGSKTTPKNPPASIPNETPPEESKTIPIEAEQDNLDDLMEGDDTYHPILSFHLLTEFQDEPELHIPDQDPLQIAPEEESLQEEFYMVENNNHPDFNDSQNEGAIDIEFKVVTHPEQLTDEDEQEEMDIEFAANDDDLDDMEDFPSSSDEKEDEDDSDYEAEPEENPKNDQLTARDDDKCGTCGRDFPCEAAVEKHRVLVHKLKNYVRCPLCTKMFGGFLQYRGHRTFKRHGNKCYTQEKKSIVPSAFAEYPSDANQNGEPLFCPKTDCYELFYSEPKLQVHLSTHGVWNCSKCSEVFDKAHRLAWHEVEAHKKGDDDELFRCTRCRATFTQKNGFTDHFLQKHLGLKTSNSKTRSSSSKHLSLTGTGPKTCPICKIELPPCDTRQVLQEHVKNYHYVGDMDPSEISKCDVCQAPFTSQELLDEHFRIVHELEDAD</sequence>
<evidence type="ECO:0000313" key="9">
    <source>
        <dbReference type="Proteomes" id="UP000094527"/>
    </source>
</evidence>
<name>A0A1D2MPP0_ORCCI</name>
<dbReference type="GO" id="GO:0000981">
    <property type="term" value="F:DNA-binding transcription factor activity, RNA polymerase II-specific"/>
    <property type="evidence" value="ECO:0007669"/>
    <property type="project" value="TreeGrafter"/>
</dbReference>
<feature type="region of interest" description="Disordered" evidence="6">
    <location>
        <begin position="335"/>
        <end position="380"/>
    </location>
</feature>
<keyword evidence="1" id="KW-0479">Metal-binding</keyword>